<feature type="domain" description="AMP-binding enzyme C-terminal" evidence="15">
    <location>
        <begin position="485"/>
        <end position="561"/>
    </location>
</feature>
<keyword evidence="7" id="KW-0067">ATP-binding</keyword>
<dbReference type="Gene3D" id="3.40.50.12780">
    <property type="entry name" value="N-terminal domain of ligase-like"/>
    <property type="match status" value="1"/>
</dbReference>
<dbReference type="InterPro" id="IPR042099">
    <property type="entry name" value="ANL_N_sf"/>
</dbReference>
<evidence type="ECO:0000256" key="7">
    <source>
        <dbReference type="ARBA" id="ARBA00022840"/>
    </source>
</evidence>
<protein>
    <recommendedName>
        <fullName evidence="4">Luciferin 4-monooxygenase</fullName>
        <ecNumber evidence="3">1.13.12.7</ecNumber>
    </recommendedName>
</protein>
<evidence type="ECO:0000256" key="11">
    <source>
        <dbReference type="ARBA" id="ARBA00023223"/>
    </source>
</evidence>
<name>A0A9P0DSW8_PHACE</name>
<dbReference type="PROSITE" id="PS00455">
    <property type="entry name" value="AMP_BINDING"/>
    <property type="match status" value="1"/>
</dbReference>
<dbReference type="Pfam" id="PF00501">
    <property type="entry name" value="AMP-binding"/>
    <property type="match status" value="1"/>
</dbReference>
<dbReference type="GO" id="GO:0005524">
    <property type="term" value="F:ATP binding"/>
    <property type="evidence" value="ECO:0007669"/>
    <property type="project" value="UniProtKB-KW"/>
</dbReference>
<dbReference type="InterPro" id="IPR045851">
    <property type="entry name" value="AMP-bd_C_sf"/>
</dbReference>
<comment type="similarity">
    <text evidence="2">Belongs to the ATP-dependent AMP-binding enzyme family.</text>
</comment>
<sequence length="577" mass="63583">MFLVPRLGCRELSKGVANLRVAVTVVRKTTNAPGIITSGLQDVEIPTIPLDEFVLDKSGIWDARVAVECVVTGRNYTYSQLRTKSKNFGSSLRKKLKLQKNDVIAMLLPNVPEFPIVALGAIRAGLICTTINPLYTPEEIARQLTDSSAKVIITLNDFWPLARAAVQSTKTDIPVLTVDTKQGQSTPAGAINFSEFTDNAVDFPRAATSSEDVIFLPYSSGTTGLPKGVQLTHSNIVSNICQLHHPELNLFRETTADYQEVCPAVLPMFHIYGLTVLCWNLLSLGIKITTLPKFEPEMYIKSLRKYKPSTLYVVPPIAIFLAKHPAVKPEDLDSVEYLINGAAPLGKLDEEELIKKANRDIAVLQGYGLTETSPAVLTIWPNMKKMPGIEGALGLPLANTQVKLVAIDDPTGTPLGPNQTGELLVKGPQVMKGYLNRPKENEETFLDGWLRTGDMMYYNDEGFLFITDRLKELIKVKGFQVAPAELEEIVRNFPDVTDAAVIGVPDPKVGEVPRVYIVTRPGAKIDFDKLNEHVNSKVANYKQLKGGICVIDSIPKNATGKILRRELKMIYEKENSS</sequence>
<dbReference type="GO" id="GO:0004497">
    <property type="term" value="F:monooxygenase activity"/>
    <property type="evidence" value="ECO:0007669"/>
    <property type="project" value="UniProtKB-KW"/>
</dbReference>
<dbReference type="PANTHER" id="PTHR24096:SF422">
    <property type="entry name" value="BCDNA.GH02901"/>
    <property type="match status" value="1"/>
</dbReference>
<dbReference type="FunFam" id="3.40.50.12780:FF:000003">
    <property type="entry name" value="Long-chain-fatty-acid--CoA ligase FadD"/>
    <property type="match status" value="1"/>
</dbReference>
<dbReference type="EMBL" id="OU896712">
    <property type="protein sequence ID" value="CAH1173699.1"/>
    <property type="molecule type" value="Genomic_DNA"/>
</dbReference>
<evidence type="ECO:0000256" key="12">
    <source>
        <dbReference type="ARBA" id="ARBA00023262"/>
    </source>
</evidence>
<evidence type="ECO:0000256" key="13">
    <source>
        <dbReference type="ARBA" id="ARBA00048497"/>
    </source>
</evidence>
<organism evidence="16 17">
    <name type="scientific">Phaedon cochleariae</name>
    <name type="common">Mustard beetle</name>
    <dbReference type="NCBI Taxonomy" id="80249"/>
    <lineage>
        <taxon>Eukaryota</taxon>
        <taxon>Metazoa</taxon>
        <taxon>Ecdysozoa</taxon>
        <taxon>Arthropoda</taxon>
        <taxon>Hexapoda</taxon>
        <taxon>Insecta</taxon>
        <taxon>Pterygota</taxon>
        <taxon>Neoptera</taxon>
        <taxon>Endopterygota</taxon>
        <taxon>Coleoptera</taxon>
        <taxon>Polyphaga</taxon>
        <taxon>Cucujiformia</taxon>
        <taxon>Chrysomeloidea</taxon>
        <taxon>Chrysomelidae</taxon>
        <taxon>Chrysomelinae</taxon>
        <taxon>Chrysomelini</taxon>
        <taxon>Phaedon</taxon>
    </lineage>
</organism>
<dbReference type="OrthoDB" id="10253869at2759"/>
<keyword evidence="11" id="KW-0455">Luminescence</keyword>
<proteinExistence type="inferred from homology"/>
<evidence type="ECO:0000256" key="1">
    <source>
        <dbReference type="ARBA" id="ARBA00004275"/>
    </source>
</evidence>
<evidence type="ECO:0000259" key="14">
    <source>
        <dbReference type="Pfam" id="PF00501"/>
    </source>
</evidence>
<comment type="catalytic activity">
    <reaction evidence="13">
        <text>firefly D-luciferin + ATP + O2 = firefly oxyluciferin + hnu + AMP + CO2 + diphosphate</text>
        <dbReference type="Rhea" id="RHEA:10732"/>
        <dbReference type="ChEBI" id="CHEBI:15379"/>
        <dbReference type="ChEBI" id="CHEBI:16526"/>
        <dbReference type="ChEBI" id="CHEBI:16792"/>
        <dbReference type="ChEBI" id="CHEBI:30212"/>
        <dbReference type="ChEBI" id="CHEBI:30616"/>
        <dbReference type="ChEBI" id="CHEBI:33019"/>
        <dbReference type="ChEBI" id="CHEBI:58038"/>
        <dbReference type="ChEBI" id="CHEBI:456215"/>
        <dbReference type="EC" id="1.13.12.7"/>
    </reaction>
</comment>
<dbReference type="InterPro" id="IPR020845">
    <property type="entry name" value="AMP-binding_CS"/>
</dbReference>
<dbReference type="InterPro" id="IPR025110">
    <property type="entry name" value="AMP-bd_C"/>
</dbReference>
<reference evidence="16" key="1">
    <citation type="submission" date="2022-01" db="EMBL/GenBank/DDBJ databases">
        <authorList>
            <person name="King R."/>
        </authorList>
    </citation>
    <scope>NUCLEOTIDE SEQUENCE</scope>
</reference>
<dbReference type="FunFam" id="3.30.300.30:FF:000007">
    <property type="entry name" value="4-coumarate--CoA ligase 2"/>
    <property type="match status" value="1"/>
</dbReference>
<gene>
    <name evidence="16" type="ORF">PHAECO_LOCUS10208</name>
</gene>
<dbReference type="Pfam" id="PF13193">
    <property type="entry name" value="AMP-binding_C"/>
    <property type="match status" value="1"/>
</dbReference>
<evidence type="ECO:0000256" key="9">
    <source>
        <dbReference type="ARBA" id="ARBA00023033"/>
    </source>
</evidence>
<evidence type="ECO:0000313" key="16">
    <source>
        <dbReference type="EMBL" id="CAH1173699.1"/>
    </source>
</evidence>
<keyword evidence="10" id="KW-0576">Peroxisome</keyword>
<dbReference type="AlphaFoldDB" id="A0A9P0DSW8"/>
<dbReference type="CDD" id="cd05911">
    <property type="entry name" value="Firefly_Luc_like"/>
    <property type="match status" value="1"/>
</dbReference>
<keyword evidence="6" id="KW-0547">Nucleotide-binding</keyword>
<keyword evidence="17" id="KW-1185">Reference proteome</keyword>
<evidence type="ECO:0000313" key="17">
    <source>
        <dbReference type="Proteomes" id="UP001153737"/>
    </source>
</evidence>
<dbReference type="Proteomes" id="UP001153737">
    <property type="component" value="Chromosome 6"/>
</dbReference>
<evidence type="ECO:0000259" key="15">
    <source>
        <dbReference type="Pfam" id="PF13193"/>
    </source>
</evidence>
<evidence type="ECO:0000256" key="3">
    <source>
        <dbReference type="ARBA" id="ARBA00012532"/>
    </source>
</evidence>
<dbReference type="SUPFAM" id="SSF56801">
    <property type="entry name" value="Acetyl-CoA synthetase-like"/>
    <property type="match status" value="1"/>
</dbReference>
<evidence type="ECO:0000256" key="5">
    <source>
        <dbReference type="ARBA" id="ARBA00022723"/>
    </source>
</evidence>
<dbReference type="PANTHER" id="PTHR24096">
    <property type="entry name" value="LONG-CHAIN-FATTY-ACID--COA LIGASE"/>
    <property type="match status" value="1"/>
</dbReference>
<reference evidence="16" key="2">
    <citation type="submission" date="2022-10" db="EMBL/GenBank/DDBJ databases">
        <authorList>
            <consortium name="ENA_rothamsted_submissions"/>
            <consortium name="culmorum"/>
            <person name="King R."/>
        </authorList>
    </citation>
    <scope>NUCLEOTIDE SEQUENCE</scope>
</reference>
<comment type="subcellular location">
    <subcellularLocation>
        <location evidence="1">Peroxisome</location>
    </subcellularLocation>
</comment>
<dbReference type="InterPro" id="IPR000873">
    <property type="entry name" value="AMP-dep_synth/lig_dom"/>
</dbReference>
<dbReference type="GO" id="GO:0046872">
    <property type="term" value="F:metal ion binding"/>
    <property type="evidence" value="ECO:0007669"/>
    <property type="project" value="UniProtKB-KW"/>
</dbReference>
<evidence type="ECO:0000256" key="6">
    <source>
        <dbReference type="ARBA" id="ARBA00022741"/>
    </source>
</evidence>
<feature type="domain" description="AMP-dependent synthetase/ligase" evidence="14">
    <location>
        <begin position="65"/>
        <end position="435"/>
    </location>
</feature>
<dbReference type="GO" id="GO:0005777">
    <property type="term" value="C:peroxisome"/>
    <property type="evidence" value="ECO:0007669"/>
    <property type="project" value="UniProtKB-SubCell"/>
</dbReference>
<keyword evidence="9" id="KW-0503">Monooxygenase</keyword>
<dbReference type="GO" id="GO:0004467">
    <property type="term" value="F:long-chain fatty acid-CoA ligase activity"/>
    <property type="evidence" value="ECO:0007669"/>
    <property type="project" value="TreeGrafter"/>
</dbReference>
<dbReference type="GO" id="GO:0008218">
    <property type="term" value="P:bioluminescence"/>
    <property type="evidence" value="ECO:0007669"/>
    <property type="project" value="UniProtKB-KW"/>
</dbReference>
<keyword evidence="8" id="KW-0560">Oxidoreductase</keyword>
<keyword evidence="12" id="KW-0599">Photoprotein</keyword>
<evidence type="ECO:0000256" key="8">
    <source>
        <dbReference type="ARBA" id="ARBA00023002"/>
    </source>
</evidence>
<evidence type="ECO:0000256" key="2">
    <source>
        <dbReference type="ARBA" id="ARBA00006432"/>
    </source>
</evidence>
<dbReference type="Gene3D" id="3.30.300.30">
    <property type="match status" value="1"/>
</dbReference>
<evidence type="ECO:0000256" key="4">
    <source>
        <dbReference type="ARBA" id="ARBA00019043"/>
    </source>
</evidence>
<dbReference type="EC" id="1.13.12.7" evidence="3"/>
<keyword evidence="5" id="KW-0479">Metal-binding</keyword>
<accession>A0A9P0DSW8</accession>
<dbReference type="GO" id="GO:0046949">
    <property type="term" value="P:fatty-acyl-CoA biosynthetic process"/>
    <property type="evidence" value="ECO:0007669"/>
    <property type="project" value="TreeGrafter"/>
</dbReference>
<evidence type="ECO:0000256" key="10">
    <source>
        <dbReference type="ARBA" id="ARBA00023140"/>
    </source>
</evidence>